<sequence length="549" mass="56814">MEYKVTKESIKIDLADERPSWILSCYGPGRDAPEQLFGGYPREQSLEEVRLYITESANPQQALSEVQGLYQQADQQISTTLNNLDGAVQFVLAAESKHPNRNDLCNQNTIQGGTNGTFARDAVQQQGGGFYANPSTSSSTTLVNPNSFQTPSPANPFSSGGSGVTPAFGQPSVLGQKPNPFASSSAPAFGQPSQMGSAAPAFGQPSQLGAAAPAFGQPSQLGSSGPAFGQPSALGQKPNPFASAASSSSASGFGQIGTTQSTPSPFGQPAALGQKPNPFGAPTTTTLTPKPNPFASPSASAASNPFAQQSSAPVAQPMNTTSAAAPAQSNPFGQPSNGAGGFASLGGAATKPNPFGQPPPQASSSPFGNPATPAASNPFAQAAQQTQQHTQAAQFQQQQQPGPSSQSNARTNGTGNGNNPYAPGSTKQHPALSDYAVRAPDGRLASWRGQPVVYKWRAGDRYEDERPADAAPGEPPAPGVLDGPGRKWRKIIFPDGPPPYNPDTEPADKAAEYTEEVRAAYAKMAAAGLRFEGDMPEVPPLREDCAWVF</sequence>
<gene>
    <name evidence="2" type="ORF">SLS62_003705</name>
</gene>
<evidence type="ECO:0000256" key="1">
    <source>
        <dbReference type="SAM" id="MobiDB-lite"/>
    </source>
</evidence>
<protein>
    <submittedName>
        <fullName evidence="2">Uncharacterized protein</fullName>
    </submittedName>
</protein>
<dbReference type="AlphaFoldDB" id="A0AAN9YTU6"/>
<feature type="region of interest" description="Disordered" evidence="1">
    <location>
        <begin position="127"/>
        <end position="450"/>
    </location>
</feature>
<dbReference type="PANTHER" id="PTHR21099:SF2">
    <property type="entry name" value="SI:CH211-113E8.11"/>
    <property type="match status" value="1"/>
</dbReference>
<feature type="region of interest" description="Disordered" evidence="1">
    <location>
        <begin position="463"/>
        <end position="507"/>
    </location>
</feature>
<feature type="compositionally biased region" description="Low complexity" evidence="1">
    <location>
        <begin position="379"/>
        <end position="400"/>
    </location>
</feature>
<feature type="compositionally biased region" description="Polar residues" evidence="1">
    <location>
        <begin position="133"/>
        <end position="159"/>
    </location>
</feature>
<feature type="compositionally biased region" description="Polar residues" evidence="1">
    <location>
        <begin position="317"/>
        <end position="337"/>
    </location>
</feature>
<dbReference type="GO" id="GO:0005634">
    <property type="term" value="C:nucleus"/>
    <property type="evidence" value="ECO:0007669"/>
    <property type="project" value="TreeGrafter"/>
</dbReference>
<dbReference type="CDD" id="cd23954">
    <property type="entry name" value="AMO1_CTD"/>
    <property type="match status" value="1"/>
</dbReference>
<dbReference type="EMBL" id="JAKJXP020000021">
    <property type="protein sequence ID" value="KAK7754412.1"/>
    <property type="molecule type" value="Genomic_DNA"/>
</dbReference>
<evidence type="ECO:0000313" key="3">
    <source>
        <dbReference type="Proteomes" id="UP001320420"/>
    </source>
</evidence>
<reference evidence="2 3" key="1">
    <citation type="submission" date="2024-02" db="EMBL/GenBank/DDBJ databases">
        <title>De novo assembly and annotation of 12 fungi associated with fruit tree decline syndrome in Ontario, Canada.</title>
        <authorList>
            <person name="Sulman M."/>
            <person name="Ellouze W."/>
            <person name="Ilyukhin E."/>
        </authorList>
    </citation>
    <scope>NUCLEOTIDE SEQUENCE [LARGE SCALE GENOMIC DNA]</scope>
    <source>
        <strain evidence="2 3">M11/M66-122</strain>
    </source>
</reference>
<dbReference type="Proteomes" id="UP001320420">
    <property type="component" value="Unassembled WGS sequence"/>
</dbReference>
<evidence type="ECO:0000313" key="2">
    <source>
        <dbReference type="EMBL" id="KAK7754412.1"/>
    </source>
</evidence>
<feature type="compositionally biased region" description="Low complexity" evidence="1">
    <location>
        <begin position="278"/>
        <end position="313"/>
    </location>
</feature>
<proteinExistence type="predicted"/>
<feature type="compositionally biased region" description="Polar residues" evidence="1">
    <location>
        <begin position="401"/>
        <end position="410"/>
    </location>
</feature>
<organism evidence="2 3">
    <name type="scientific">Diatrype stigma</name>
    <dbReference type="NCBI Taxonomy" id="117547"/>
    <lineage>
        <taxon>Eukaryota</taxon>
        <taxon>Fungi</taxon>
        <taxon>Dikarya</taxon>
        <taxon>Ascomycota</taxon>
        <taxon>Pezizomycotina</taxon>
        <taxon>Sordariomycetes</taxon>
        <taxon>Xylariomycetidae</taxon>
        <taxon>Xylariales</taxon>
        <taxon>Diatrypaceae</taxon>
        <taxon>Diatrype</taxon>
    </lineage>
</organism>
<feature type="compositionally biased region" description="Polar residues" evidence="1">
    <location>
        <begin position="256"/>
        <end position="265"/>
    </location>
</feature>
<feature type="compositionally biased region" description="Polar residues" evidence="1">
    <location>
        <begin position="181"/>
        <end position="196"/>
    </location>
</feature>
<keyword evidence="3" id="KW-1185">Reference proteome</keyword>
<feature type="compositionally biased region" description="Low complexity" evidence="1">
    <location>
        <begin position="242"/>
        <end position="251"/>
    </location>
</feature>
<accession>A0AAN9YTU6</accession>
<comment type="caution">
    <text evidence="2">The sequence shown here is derived from an EMBL/GenBank/DDBJ whole genome shotgun (WGS) entry which is preliminary data.</text>
</comment>
<name>A0AAN9YTU6_9PEZI</name>
<dbReference type="PANTHER" id="PTHR21099">
    <property type="entry name" value="RAD201"/>
    <property type="match status" value="1"/>
</dbReference>